<evidence type="ECO:0000313" key="2">
    <source>
        <dbReference type="Proteomes" id="UP000078284"/>
    </source>
</evidence>
<gene>
    <name evidence="1" type="ordered locus">AXX17_At4g28780</name>
</gene>
<dbReference type="PANTHER" id="PTHR31198:SF1">
    <property type="entry name" value="CENTROSOMAL AT-AC SPLICING FACTOR"/>
    <property type="match status" value="1"/>
</dbReference>
<dbReference type="PANTHER" id="PTHR31198">
    <property type="entry name" value="COILED-COIL DOMAIN-CONTAINING PROTEIN 84"/>
    <property type="match status" value="1"/>
</dbReference>
<dbReference type="ExpressionAtlas" id="A0A178UZV7">
    <property type="expression patterns" value="baseline and differential"/>
</dbReference>
<organism evidence="1 2">
    <name type="scientific">Arabidopsis thaliana</name>
    <name type="common">Mouse-ear cress</name>
    <dbReference type="NCBI Taxonomy" id="3702"/>
    <lineage>
        <taxon>Eukaryota</taxon>
        <taxon>Viridiplantae</taxon>
        <taxon>Streptophyta</taxon>
        <taxon>Embryophyta</taxon>
        <taxon>Tracheophyta</taxon>
        <taxon>Spermatophyta</taxon>
        <taxon>Magnoliopsida</taxon>
        <taxon>eudicotyledons</taxon>
        <taxon>Gunneridae</taxon>
        <taxon>Pentapetalae</taxon>
        <taxon>rosids</taxon>
        <taxon>malvids</taxon>
        <taxon>Brassicales</taxon>
        <taxon>Brassicaceae</taxon>
        <taxon>Camelineae</taxon>
        <taxon>Arabidopsis</taxon>
    </lineage>
</organism>
<accession>A0A178UZV7</accession>
<dbReference type="EMBL" id="LUHQ01000004">
    <property type="protein sequence ID" value="OAO98917.1"/>
    <property type="molecule type" value="Genomic_DNA"/>
</dbReference>
<reference evidence="2" key="1">
    <citation type="journal article" date="2016" name="Proc. Natl. Acad. Sci. U.S.A.">
        <title>Chromosome-level assembly of Arabidopsis thaliana Ler reveals the extent of translocation and inversion polymorphisms.</title>
        <authorList>
            <person name="Zapata L."/>
            <person name="Ding J."/>
            <person name="Willing E.M."/>
            <person name="Hartwig B."/>
            <person name="Bezdan D."/>
            <person name="Jiao W.B."/>
            <person name="Patel V."/>
            <person name="Velikkakam James G."/>
            <person name="Koornneef M."/>
            <person name="Ossowski S."/>
            <person name="Schneeberger K."/>
        </authorList>
    </citation>
    <scope>NUCLEOTIDE SEQUENCE [LARGE SCALE GENOMIC DNA]</scope>
    <source>
        <strain evidence="2">cv. Landsberg erecta</strain>
    </source>
</reference>
<name>A0A178UZV7_ARATH</name>
<dbReference type="Pfam" id="PF14968">
    <property type="entry name" value="CCDC84"/>
    <property type="match status" value="1"/>
</dbReference>
<dbReference type="Proteomes" id="UP000078284">
    <property type="component" value="Chromosome 4"/>
</dbReference>
<protein>
    <submittedName>
        <fullName evidence="1">TTL</fullName>
    </submittedName>
</protein>
<dbReference type="AlphaFoldDB" id="A0A178UZV7"/>
<comment type="caution">
    <text evidence="1">The sequence shown here is derived from an EMBL/GenBank/DDBJ whole genome shotgun (WGS) entry which is preliminary data.</text>
</comment>
<proteinExistence type="predicted"/>
<evidence type="ECO:0000313" key="1">
    <source>
        <dbReference type="EMBL" id="OAO98917.1"/>
    </source>
</evidence>
<dbReference type="InterPro" id="IPR028015">
    <property type="entry name" value="CCDC84-like"/>
</dbReference>
<sequence>MKKPSKKSEIEFCTVCRFHHDQGSRHKYFPRHKSSLSSLLDRFRSKIADVRFFLKNPSVLRPQEQSQNRVWCVFCDEDIVELGSSFAWYAIPFSLSSRFVTVCLNWVHCCANISSCVTLFESRIRVRKS</sequence>